<feature type="region of interest" description="Disordered" evidence="2">
    <location>
        <begin position="440"/>
        <end position="466"/>
    </location>
</feature>
<keyword evidence="4" id="KW-1185">Reference proteome</keyword>
<dbReference type="PANTHER" id="PTHR12161:SF14">
    <property type="entry name" value="REGULATOR OF VPS4 ACTIVITY IN THE MVB PATHWAY PROTEIN"/>
    <property type="match status" value="1"/>
</dbReference>
<gene>
    <name evidence="3" type="ORF">Taro_050210</name>
</gene>
<dbReference type="InterPro" id="IPR042277">
    <property type="entry name" value="IST1-like"/>
</dbReference>
<comment type="similarity">
    <text evidence="1">Belongs to the IST1 family.</text>
</comment>
<dbReference type="OrthoDB" id="29853at2759"/>
<feature type="region of interest" description="Disordered" evidence="2">
    <location>
        <begin position="490"/>
        <end position="657"/>
    </location>
</feature>
<dbReference type="GO" id="GO:0015031">
    <property type="term" value="P:protein transport"/>
    <property type="evidence" value="ECO:0007669"/>
    <property type="project" value="InterPro"/>
</dbReference>
<accession>A0A843XD71</accession>
<feature type="region of interest" description="Disordered" evidence="2">
    <location>
        <begin position="286"/>
        <end position="391"/>
    </location>
</feature>
<feature type="non-terminal residue" evidence="3">
    <location>
        <position position="834"/>
    </location>
</feature>
<feature type="compositionally biased region" description="Basic and acidic residues" evidence="2">
    <location>
        <begin position="440"/>
        <end position="458"/>
    </location>
</feature>
<dbReference type="Proteomes" id="UP000652761">
    <property type="component" value="Unassembled WGS sequence"/>
</dbReference>
<dbReference type="InterPro" id="IPR005061">
    <property type="entry name" value="Ist1"/>
</dbReference>
<evidence type="ECO:0000256" key="1">
    <source>
        <dbReference type="ARBA" id="ARBA00005536"/>
    </source>
</evidence>
<name>A0A843XD71_COLES</name>
<reference evidence="3" key="1">
    <citation type="submission" date="2017-07" db="EMBL/GenBank/DDBJ databases">
        <title>Taro Niue Genome Assembly and Annotation.</title>
        <authorList>
            <person name="Atibalentja N."/>
            <person name="Keating K."/>
            <person name="Fields C.J."/>
        </authorList>
    </citation>
    <scope>NUCLEOTIDE SEQUENCE</scope>
    <source>
        <strain evidence="3">Niue_2</strain>
        <tissue evidence="3">Leaf</tissue>
    </source>
</reference>
<feature type="compositionally biased region" description="Basic and acidic residues" evidence="2">
    <location>
        <begin position="301"/>
        <end position="336"/>
    </location>
</feature>
<dbReference type="Gene3D" id="1.20.1260.60">
    <property type="entry name" value="Vacuolar protein sorting-associated protein Ist1"/>
    <property type="match status" value="1"/>
</dbReference>
<dbReference type="AlphaFoldDB" id="A0A843XD71"/>
<comment type="caution">
    <text evidence="3">The sequence shown here is derived from an EMBL/GenBank/DDBJ whole genome shotgun (WGS) entry which is preliminary data.</text>
</comment>
<dbReference type="PANTHER" id="PTHR12161">
    <property type="entry name" value="IST1 FAMILY MEMBER"/>
    <property type="match status" value="1"/>
</dbReference>
<evidence type="ECO:0000313" key="4">
    <source>
        <dbReference type="Proteomes" id="UP000652761"/>
    </source>
</evidence>
<sequence>LEAFSGGLRRLEDSLNIEEHIPDSGVQRDSSQSLELGGFGGFLALVEESFSDLLFPFKHAIKCIYERLKPIRNRKLSVVNFLRNDIADLLRNGNAEHAFGRMDELINDMNRLACYDVIKKFCEDVMIQLPVLQKQSYREFPPEDREAMSTLIFAAARFSDLPELCDLREAFQARCGNDMEMSVNPEFKEKSATRAFSASRKLQLMKNIASEFSVNWKSEAFEYRITNPTASKCDLQKKTDAHQEIQDPKVLPVSEKDGLFKHVVTNAKGIHVIKRELEPTRQIKPWAEEPENMTPSAIESSNRHAKLEKDNYGNYGEDWRRKNDSHRVTSRAREVLDPINQDNKVVEQPRSRDEHRDRSKVPPDTSHDTSQPNGTDEEQWGNSDNNYKGTSTAQVMWKPDGEEGNIIEQAKLKDETRVRHVFPPVQQELDSIGAKESHDVVYKRSSRGKMDHREERKQAVGQQEFVEDDKPRKVPLFAQQKHMNYVIGSASRNKDFTHAKSRQARQEADIAPQDGRVVEPQKPNNDGSFHMIPPPYVKSSVSKVGANSEHAKSSSQPTDESVFAACEKSSSRPGHVGMSAISDKPNSGSYKDLLKDELVADDEKPKPRSVRRKQQKPPVAPEVDCTFHDDEPVPRTSHGQRRHSPRQNTFPAQGSYDEEGKVMDRLLMHYSKKSLPGQPSKSRLRTQALPPDYTRDVGEAGQYETNGRYQTHKLENVKVAHADHTITNCDANQQPYRRHRTPKAEAAQFLPADHLGQDGGSMLYQAYSRYRVHRPEAVHPPERTVSLPSDPATPKEMSKGPARATWMQPDLMSPHSQLPDHEELAARFAALKRL</sequence>
<feature type="compositionally biased region" description="Basic and acidic residues" evidence="2">
    <location>
        <begin position="492"/>
        <end position="508"/>
    </location>
</feature>
<proteinExistence type="inferred from homology"/>
<evidence type="ECO:0000256" key="2">
    <source>
        <dbReference type="SAM" id="MobiDB-lite"/>
    </source>
</evidence>
<feature type="compositionally biased region" description="Basic and acidic residues" evidence="2">
    <location>
        <begin position="592"/>
        <end position="606"/>
    </location>
</feature>
<feature type="compositionally biased region" description="Polar residues" evidence="2">
    <location>
        <begin position="368"/>
        <end position="391"/>
    </location>
</feature>
<dbReference type="FunFam" id="1.20.1260.60:FF:000002">
    <property type="entry name" value="Vacuolar protein sorting-associated protein IST1"/>
    <property type="match status" value="1"/>
</dbReference>
<evidence type="ECO:0000313" key="3">
    <source>
        <dbReference type="EMBL" id="MQM17242.1"/>
    </source>
</evidence>
<feature type="compositionally biased region" description="Basic and acidic residues" evidence="2">
    <location>
        <begin position="344"/>
        <end position="367"/>
    </location>
</feature>
<dbReference type="EMBL" id="NMUH01007427">
    <property type="protein sequence ID" value="MQM17242.1"/>
    <property type="molecule type" value="Genomic_DNA"/>
</dbReference>
<dbReference type="Pfam" id="PF03398">
    <property type="entry name" value="Ist1"/>
    <property type="match status" value="1"/>
</dbReference>
<protein>
    <submittedName>
        <fullName evidence="3">Uncharacterized protein</fullName>
    </submittedName>
</protein>
<feature type="region of interest" description="Disordered" evidence="2">
    <location>
        <begin position="780"/>
        <end position="819"/>
    </location>
</feature>
<organism evidence="3 4">
    <name type="scientific">Colocasia esculenta</name>
    <name type="common">Wild taro</name>
    <name type="synonym">Arum esculentum</name>
    <dbReference type="NCBI Taxonomy" id="4460"/>
    <lineage>
        <taxon>Eukaryota</taxon>
        <taxon>Viridiplantae</taxon>
        <taxon>Streptophyta</taxon>
        <taxon>Embryophyta</taxon>
        <taxon>Tracheophyta</taxon>
        <taxon>Spermatophyta</taxon>
        <taxon>Magnoliopsida</taxon>
        <taxon>Liliopsida</taxon>
        <taxon>Araceae</taxon>
        <taxon>Aroideae</taxon>
        <taxon>Colocasieae</taxon>
        <taxon>Colocasia</taxon>
    </lineage>
</organism>